<sequence length="179" mass="19240">MVLGKMRNGGRGCRSLLVTLGCLVIVLPVAAWGGSLAATPMHIDSEASRCSECHREPTVLPDRHPDVAGMNYSQCVECHSAEEVNFAQPLPLDHIHLLSGIGCGDCHSDPATPGPVGMDTCLECHGSARDVADETAQLDPNPHDSPHYGVDLDCTLCHYQHQPSELFCSQCHTFDMVVP</sequence>
<dbReference type="OrthoDB" id="5432774at2"/>
<reference evidence="9 10" key="1">
    <citation type="submission" date="2016-11" db="EMBL/GenBank/DDBJ databases">
        <authorList>
            <person name="Jaros S."/>
            <person name="Januszkiewicz K."/>
            <person name="Wedrychowicz H."/>
        </authorList>
    </citation>
    <scope>NUCLEOTIDE SEQUENCE [LARGE SCALE GENOMIC DNA]</scope>
    <source>
        <strain evidence="9 10">DSM 9705</strain>
    </source>
</reference>
<keyword evidence="10" id="KW-1185">Reference proteome</keyword>
<evidence type="ECO:0000259" key="8">
    <source>
        <dbReference type="Pfam" id="PF14537"/>
    </source>
</evidence>
<evidence type="ECO:0000256" key="3">
    <source>
        <dbReference type="ARBA" id="ARBA00022448"/>
    </source>
</evidence>
<keyword evidence="7" id="KW-0408">Iron</keyword>
<evidence type="ECO:0000256" key="7">
    <source>
        <dbReference type="ARBA" id="ARBA00023004"/>
    </source>
</evidence>
<dbReference type="SUPFAM" id="SSF48695">
    <property type="entry name" value="Multiheme cytochromes"/>
    <property type="match status" value="1"/>
</dbReference>
<accession>A0A1M5XAV3</accession>
<keyword evidence="3" id="KW-0813">Transport</keyword>
<protein>
    <submittedName>
        <fullName evidence="9">Cytochrome c3</fullName>
    </submittedName>
</protein>
<dbReference type="STRING" id="1121409.SAMN02745124_02919"/>
<keyword evidence="4" id="KW-0349">Heme</keyword>
<dbReference type="AlphaFoldDB" id="A0A1M5XAV3"/>
<proteinExistence type="predicted"/>
<dbReference type="InterPro" id="IPR012286">
    <property type="entry name" value="Tetrahaem_cytochrome"/>
</dbReference>
<dbReference type="RefSeq" id="WP_084540691.1">
    <property type="nucleotide sequence ID" value="NZ_FQXS01000018.1"/>
</dbReference>
<dbReference type="EMBL" id="FQXS01000018">
    <property type="protein sequence ID" value="SHH96688.1"/>
    <property type="molecule type" value="Genomic_DNA"/>
</dbReference>
<comment type="subcellular location">
    <subcellularLocation>
        <location evidence="2">Cell envelope</location>
    </subcellularLocation>
</comment>
<gene>
    <name evidence="9" type="ORF">SAMN02745124_02919</name>
</gene>
<evidence type="ECO:0000256" key="2">
    <source>
        <dbReference type="ARBA" id="ARBA00004196"/>
    </source>
</evidence>
<name>A0A1M5XAV3_9BACT</name>
<dbReference type="InterPro" id="IPR036280">
    <property type="entry name" value="Multihaem_cyt_sf"/>
</dbReference>
<evidence type="ECO:0000313" key="10">
    <source>
        <dbReference type="Proteomes" id="UP000184139"/>
    </source>
</evidence>
<evidence type="ECO:0000256" key="5">
    <source>
        <dbReference type="ARBA" id="ARBA00022723"/>
    </source>
</evidence>
<feature type="domain" description="Tetrahaem cytochrome" evidence="8">
    <location>
        <begin position="96"/>
        <end position="173"/>
    </location>
</feature>
<organism evidence="9 10">
    <name type="scientific">Desulfofustis glycolicus DSM 9705</name>
    <dbReference type="NCBI Taxonomy" id="1121409"/>
    <lineage>
        <taxon>Bacteria</taxon>
        <taxon>Pseudomonadati</taxon>
        <taxon>Thermodesulfobacteriota</taxon>
        <taxon>Desulfobulbia</taxon>
        <taxon>Desulfobulbales</taxon>
        <taxon>Desulfocapsaceae</taxon>
        <taxon>Desulfofustis</taxon>
    </lineage>
</organism>
<dbReference type="GO" id="GO:0030313">
    <property type="term" value="C:cell envelope"/>
    <property type="evidence" value="ECO:0007669"/>
    <property type="project" value="UniProtKB-SubCell"/>
</dbReference>
<dbReference type="GO" id="GO:0046872">
    <property type="term" value="F:metal ion binding"/>
    <property type="evidence" value="ECO:0007669"/>
    <property type="project" value="UniProtKB-KW"/>
</dbReference>
<evidence type="ECO:0000256" key="1">
    <source>
        <dbReference type="ARBA" id="ARBA00001926"/>
    </source>
</evidence>
<dbReference type="Gene3D" id="1.10.1130.10">
    <property type="entry name" value="Flavocytochrome C3, Chain A"/>
    <property type="match status" value="1"/>
</dbReference>
<dbReference type="Proteomes" id="UP000184139">
    <property type="component" value="Unassembled WGS sequence"/>
</dbReference>
<dbReference type="Pfam" id="PF14537">
    <property type="entry name" value="Cytochrom_c3_2"/>
    <property type="match status" value="1"/>
</dbReference>
<comment type="cofactor">
    <cofactor evidence="1">
        <name>heme c</name>
        <dbReference type="ChEBI" id="CHEBI:61717"/>
    </cofactor>
</comment>
<keyword evidence="5" id="KW-0479">Metal-binding</keyword>
<evidence type="ECO:0000256" key="6">
    <source>
        <dbReference type="ARBA" id="ARBA00022982"/>
    </source>
</evidence>
<evidence type="ECO:0000256" key="4">
    <source>
        <dbReference type="ARBA" id="ARBA00022617"/>
    </source>
</evidence>
<evidence type="ECO:0000313" key="9">
    <source>
        <dbReference type="EMBL" id="SHH96688.1"/>
    </source>
</evidence>
<keyword evidence="6" id="KW-0249">Electron transport</keyword>